<accession>A0ACC7Y2I9</accession>
<keyword evidence="2" id="KW-1185">Reference proteome</keyword>
<evidence type="ECO:0000313" key="1">
    <source>
        <dbReference type="EMBL" id="NUV75893.1"/>
    </source>
</evidence>
<organism evidence="1 2">
    <name type="scientific">Streptomyces fungicidicus</name>
    <dbReference type="NCBI Taxonomy" id="68203"/>
    <lineage>
        <taxon>Bacteria</taxon>
        <taxon>Bacillati</taxon>
        <taxon>Actinomycetota</taxon>
        <taxon>Actinomycetes</taxon>
        <taxon>Kitasatosporales</taxon>
        <taxon>Streptomycetaceae</taxon>
        <taxon>Streptomyces</taxon>
    </lineage>
</organism>
<protein>
    <submittedName>
        <fullName evidence="1">Uncharacterized protein</fullName>
    </submittedName>
</protein>
<name>A0ACC7Y2I9_9ACTN</name>
<sequence>MSAGPDVLDPEGQLLTGIGSLRTDGEWIWRGDLSHYVSRHHVALPDQFVTHIRDSHYSPPKVPESRLVAIATEDLGMSLD</sequence>
<reference evidence="1" key="1">
    <citation type="submission" date="2020-03" db="EMBL/GenBank/DDBJ databases">
        <title>Complete genome sequence of sixteen Streptomyces strains facilitates identification of candidate genes involved in plant growth-promotion in grain legumes and cereals.</title>
        <authorList>
            <person name="Gopalakrishnan S."/>
            <person name="Thakur V."/>
            <person name="Saxena R."/>
            <person name="Vadlamudi S."/>
            <person name="Purohit S."/>
            <person name="Kumar V."/>
            <person name="Rathore A."/>
            <person name="Chitikineni A."/>
            <person name="Varshney R.K."/>
        </authorList>
    </citation>
    <scope>NUCLEOTIDE SEQUENCE</scope>
    <source>
        <strain evidence="1">CAI-93</strain>
    </source>
</reference>
<proteinExistence type="predicted"/>
<evidence type="ECO:0000313" key="2">
    <source>
        <dbReference type="Proteomes" id="UP000556843"/>
    </source>
</evidence>
<dbReference type="Proteomes" id="UP000556843">
    <property type="component" value="Unassembled WGS sequence"/>
</dbReference>
<gene>
    <name evidence="1" type="ORF">G6W56_17355</name>
</gene>
<comment type="caution">
    <text evidence="1">The sequence shown here is derived from an EMBL/GenBank/DDBJ whole genome shotgun (WGS) entry which is preliminary data.</text>
</comment>
<dbReference type="EMBL" id="JAANNW010000014">
    <property type="protein sequence ID" value="NUV75893.1"/>
    <property type="molecule type" value="Genomic_DNA"/>
</dbReference>